<gene>
    <name evidence="3" type="ORF">QBC37DRAFT_380306</name>
</gene>
<dbReference type="InterPro" id="IPR036864">
    <property type="entry name" value="Zn2-C6_fun-type_DNA-bd_sf"/>
</dbReference>
<feature type="domain" description="Zn(2)-C6 fungal-type" evidence="2">
    <location>
        <begin position="18"/>
        <end position="46"/>
    </location>
</feature>
<dbReference type="AlphaFoldDB" id="A0AAN7B287"/>
<sequence length="360" mass="39492">MRKQQTNSRKQHTKSRNGCTTCKNRRVKCDEIKPSCHKCIKKNLICPGYGQRLNWSTVHKRYPTTPVQHKAGDSDPLGSAPLADPLIRAEVPTTAGGQVERLRAGGVDSKPEIVSRGNYSGIQYPPPSPRPPGSFPPEGYAQYLADFQERILPLYPLLTPDDLGHDQFRSLLDSDQPFPPIEGVKLSPSPGPSGIWLDILPAQDNESQWEGDKQEDSLTTGNEFQVHFPSYYNVSHLPYPQPNYTSIFSPTPEDMSQQYAQYPFYSQAPPDLIDYRSQVTPSHSSHAPHYAHGLPAVTHGGYASSTGPATVSLSLLATGVQEVGFNTKVDAVINPAQEKFKAGRALGASAEGWEVCMPSP</sequence>
<accession>A0AAN7B287</accession>
<dbReference type="GO" id="GO:0008270">
    <property type="term" value="F:zinc ion binding"/>
    <property type="evidence" value="ECO:0007669"/>
    <property type="project" value="InterPro"/>
</dbReference>
<evidence type="ECO:0000259" key="2">
    <source>
        <dbReference type="PROSITE" id="PS50048"/>
    </source>
</evidence>
<comment type="caution">
    <text evidence="3">The sequence shown here is derived from an EMBL/GenBank/DDBJ whole genome shotgun (WGS) entry which is preliminary data.</text>
</comment>
<protein>
    <recommendedName>
        <fullName evidence="2">Zn(2)-C6 fungal-type domain-containing protein</fullName>
    </recommendedName>
</protein>
<dbReference type="Pfam" id="PF00172">
    <property type="entry name" value="Zn_clus"/>
    <property type="match status" value="1"/>
</dbReference>
<name>A0AAN7B287_9PEZI</name>
<dbReference type="SUPFAM" id="SSF57701">
    <property type="entry name" value="Zn2/Cys6 DNA-binding domain"/>
    <property type="match status" value="1"/>
</dbReference>
<dbReference type="SMART" id="SM00066">
    <property type="entry name" value="GAL4"/>
    <property type="match status" value="1"/>
</dbReference>
<evidence type="ECO:0000313" key="4">
    <source>
        <dbReference type="Proteomes" id="UP001301769"/>
    </source>
</evidence>
<dbReference type="CDD" id="cd00067">
    <property type="entry name" value="GAL4"/>
    <property type="match status" value="1"/>
</dbReference>
<reference evidence="3" key="1">
    <citation type="journal article" date="2023" name="Mol. Phylogenet. Evol.">
        <title>Genome-scale phylogeny and comparative genomics of the fungal order Sordariales.</title>
        <authorList>
            <person name="Hensen N."/>
            <person name="Bonometti L."/>
            <person name="Westerberg I."/>
            <person name="Brannstrom I.O."/>
            <person name="Guillou S."/>
            <person name="Cros-Aarteil S."/>
            <person name="Calhoun S."/>
            <person name="Haridas S."/>
            <person name="Kuo A."/>
            <person name="Mondo S."/>
            <person name="Pangilinan J."/>
            <person name="Riley R."/>
            <person name="LaButti K."/>
            <person name="Andreopoulos B."/>
            <person name="Lipzen A."/>
            <person name="Chen C."/>
            <person name="Yan M."/>
            <person name="Daum C."/>
            <person name="Ng V."/>
            <person name="Clum A."/>
            <person name="Steindorff A."/>
            <person name="Ohm R.A."/>
            <person name="Martin F."/>
            <person name="Silar P."/>
            <person name="Natvig D.O."/>
            <person name="Lalanne C."/>
            <person name="Gautier V."/>
            <person name="Ament-Velasquez S.L."/>
            <person name="Kruys A."/>
            <person name="Hutchinson M.I."/>
            <person name="Powell A.J."/>
            <person name="Barry K."/>
            <person name="Miller A.N."/>
            <person name="Grigoriev I.V."/>
            <person name="Debuchy R."/>
            <person name="Gladieux P."/>
            <person name="Hiltunen Thoren M."/>
            <person name="Johannesson H."/>
        </authorList>
    </citation>
    <scope>NUCLEOTIDE SEQUENCE</scope>
    <source>
        <strain evidence="3">PSN293</strain>
    </source>
</reference>
<dbReference type="InterPro" id="IPR001138">
    <property type="entry name" value="Zn2Cys6_DnaBD"/>
</dbReference>
<organism evidence="3 4">
    <name type="scientific">Rhypophila decipiens</name>
    <dbReference type="NCBI Taxonomy" id="261697"/>
    <lineage>
        <taxon>Eukaryota</taxon>
        <taxon>Fungi</taxon>
        <taxon>Dikarya</taxon>
        <taxon>Ascomycota</taxon>
        <taxon>Pezizomycotina</taxon>
        <taxon>Sordariomycetes</taxon>
        <taxon>Sordariomycetidae</taxon>
        <taxon>Sordariales</taxon>
        <taxon>Naviculisporaceae</taxon>
        <taxon>Rhypophila</taxon>
    </lineage>
</organism>
<reference evidence="3" key="2">
    <citation type="submission" date="2023-05" db="EMBL/GenBank/DDBJ databases">
        <authorList>
            <consortium name="Lawrence Berkeley National Laboratory"/>
            <person name="Steindorff A."/>
            <person name="Hensen N."/>
            <person name="Bonometti L."/>
            <person name="Westerberg I."/>
            <person name="Brannstrom I.O."/>
            <person name="Guillou S."/>
            <person name="Cros-Aarteil S."/>
            <person name="Calhoun S."/>
            <person name="Haridas S."/>
            <person name="Kuo A."/>
            <person name="Mondo S."/>
            <person name="Pangilinan J."/>
            <person name="Riley R."/>
            <person name="Labutti K."/>
            <person name="Andreopoulos B."/>
            <person name="Lipzen A."/>
            <person name="Chen C."/>
            <person name="Yanf M."/>
            <person name="Daum C."/>
            <person name="Ng V."/>
            <person name="Clum A."/>
            <person name="Ohm R."/>
            <person name="Martin F."/>
            <person name="Silar P."/>
            <person name="Natvig D."/>
            <person name="Lalanne C."/>
            <person name="Gautier V."/>
            <person name="Ament-Velasquez S.L."/>
            <person name="Kruys A."/>
            <person name="Hutchinson M.I."/>
            <person name="Powell A.J."/>
            <person name="Barry K."/>
            <person name="Miller A.N."/>
            <person name="Grigoriev I.V."/>
            <person name="Debuchy R."/>
            <person name="Gladieux P."/>
            <person name="Thoren M.H."/>
            <person name="Johannesson H."/>
        </authorList>
    </citation>
    <scope>NUCLEOTIDE SEQUENCE</scope>
    <source>
        <strain evidence="3">PSN293</strain>
    </source>
</reference>
<keyword evidence="4" id="KW-1185">Reference proteome</keyword>
<dbReference type="EMBL" id="MU858310">
    <property type="protein sequence ID" value="KAK4207232.1"/>
    <property type="molecule type" value="Genomic_DNA"/>
</dbReference>
<dbReference type="PROSITE" id="PS00463">
    <property type="entry name" value="ZN2_CY6_FUNGAL_1"/>
    <property type="match status" value="1"/>
</dbReference>
<keyword evidence="1" id="KW-0539">Nucleus</keyword>
<dbReference type="Proteomes" id="UP001301769">
    <property type="component" value="Unassembled WGS sequence"/>
</dbReference>
<evidence type="ECO:0000256" key="1">
    <source>
        <dbReference type="ARBA" id="ARBA00023242"/>
    </source>
</evidence>
<dbReference type="PROSITE" id="PS50048">
    <property type="entry name" value="ZN2_CY6_FUNGAL_2"/>
    <property type="match status" value="1"/>
</dbReference>
<dbReference type="InterPro" id="IPR053157">
    <property type="entry name" value="Sterol_Uptake_Regulator"/>
</dbReference>
<dbReference type="Gene3D" id="4.10.240.10">
    <property type="entry name" value="Zn(2)-C6 fungal-type DNA-binding domain"/>
    <property type="match status" value="1"/>
</dbReference>
<dbReference type="GO" id="GO:0001228">
    <property type="term" value="F:DNA-binding transcription activator activity, RNA polymerase II-specific"/>
    <property type="evidence" value="ECO:0007669"/>
    <property type="project" value="TreeGrafter"/>
</dbReference>
<dbReference type="PANTHER" id="PTHR47784:SF5">
    <property type="entry name" value="STEROL UPTAKE CONTROL PROTEIN 2"/>
    <property type="match status" value="1"/>
</dbReference>
<evidence type="ECO:0000313" key="3">
    <source>
        <dbReference type="EMBL" id="KAK4207232.1"/>
    </source>
</evidence>
<proteinExistence type="predicted"/>
<dbReference type="PANTHER" id="PTHR47784">
    <property type="entry name" value="STEROL UPTAKE CONTROL PROTEIN 2"/>
    <property type="match status" value="1"/>
</dbReference>